<dbReference type="EMBL" id="JACGWN010000002">
    <property type="protein sequence ID" value="KAL0460043.1"/>
    <property type="molecule type" value="Genomic_DNA"/>
</dbReference>
<dbReference type="Pfam" id="PF00795">
    <property type="entry name" value="CN_hydrolase"/>
    <property type="match status" value="1"/>
</dbReference>
<dbReference type="AlphaFoldDB" id="A0AAW2Y2V7"/>
<reference evidence="3" key="2">
    <citation type="journal article" date="2024" name="Plant">
        <title>Genomic evolution and insights into agronomic trait innovations of Sesamum species.</title>
        <authorList>
            <person name="Miao H."/>
            <person name="Wang L."/>
            <person name="Qu L."/>
            <person name="Liu H."/>
            <person name="Sun Y."/>
            <person name="Le M."/>
            <person name="Wang Q."/>
            <person name="Wei S."/>
            <person name="Zheng Y."/>
            <person name="Lin W."/>
            <person name="Duan Y."/>
            <person name="Cao H."/>
            <person name="Xiong S."/>
            <person name="Wang X."/>
            <person name="Wei L."/>
            <person name="Li C."/>
            <person name="Ma Q."/>
            <person name="Ju M."/>
            <person name="Zhao R."/>
            <person name="Li G."/>
            <person name="Mu C."/>
            <person name="Tian Q."/>
            <person name="Mei H."/>
            <person name="Zhang T."/>
            <person name="Gao T."/>
            <person name="Zhang H."/>
        </authorList>
    </citation>
    <scope>NUCLEOTIDE SEQUENCE</scope>
    <source>
        <strain evidence="3">KEN1</strain>
    </source>
</reference>
<dbReference type="Gene3D" id="3.60.110.10">
    <property type="entry name" value="Carbon-nitrogen hydrolase"/>
    <property type="match status" value="1"/>
</dbReference>
<reference evidence="3" key="1">
    <citation type="submission" date="2020-06" db="EMBL/GenBank/DDBJ databases">
        <authorList>
            <person name="Li T."/>
            <person name="Hu X."/>
            <person name="Zhang T."/>
            <person name="Song X."/>
            <person name="Zhang H."/>
            <person name="Dai N."/>
            <person name="Sheng W."/>
            <person name="Hou X."/>
            <person name="Wei L."/>
        </authorList>
    </citation>
    <scope>NUCLEOTIDE SEQUENCE</scope>
    <source>
        <strain evidence="3">KEN1</strain>
        <tissue evidence="3">Leaf</tissue>
    </source>
</reference>
<dbReference type="PANTHER" id="PTHR43674:SF2">
    <property type="entry name" value="BETA-UREIDOPROPIONASE"/>
    <property type="match status" value="1"/>
</dbReference>
<feature type="domain" description="CN hydrolase" evidence="2">
    <location>
        <begin position="73"/>
        <end position="146"/>
    </location>
</feature>
<dbReference type="GO" id="GO:0050126">
    <property type="term" value="F:N-carbamoylputrescine amidase activity"/>
    <property type="evidence" value="ECO:0007669"/>
    <property type="project" value="TreeGrafter"/>
</dbReference>
<sequence length="162" mass="18472">MGKSRTVTVSALQFACTDDEYGRKFPDLYPKSILWRLNMAYSHLLELDVIDESSSSEEHKYNSYSGNCYPEMTEVEINLLSPHNWKLKVAPLSSSGICWDQWFPEAVRVMLLQGSEILFYPTAIGSEPQDEGLDSRDHWKCVMQGHTGANMVSFLDELRLVT</sequence>
<name>A0AAW2Y2V7_9LAMI</name>
<proteinExistence type="predicted"/>
<protein>
    <submittedName>
        <fullName evidence="3">N-carbamoylputrescine amidase</fullName>
    </submittedName>
</protein>
<dbReference type="InterPro" id="IPR050345">
    <property type="entry name" value="Aliph_Amidase/BUP"/>
</dbReference>
<evidence type="ECO:0000256" key="1">
    <source>
        <dbReference type="ARBA" id="ARBA00022801"/>
    </source>
</evidence>
<dbReference type="PANTHER" id="PTHR43674">
    <property type="entry name" value="NITRILASE C965.09-RELATED"/>
    <property type="match status" value="1"/>
</dbReference>
<gene>
    <name evidence="3" type="ORF">Slati_0631500</name>
</gene>
<dbReference type="InterPro" id="IPR036526">
    <property type="entry name" value="C-N_Hydrolase_sf"/>
</dbReference>
<keyword evidence="1" id="KW-0378">Hydrolase</keyword>
<organism evidence="3">
    <name type="scientific">Sesamum latifolium</name>
    <dbReference type="NCBI Taxonomy" id="2727402"/>
    <lineage>
        <taxon>Eukaryota</taxon>
        <taxon>Viridiplantae</taxon>
        <taxon>Streptophyta</taxon>
        <taxon>Embryophyta</taxon>
        <taxon>Tracheophyta</taxon>
        <taxon>Spermatophyta</taxon>
        <taxon>Magnoliopsida</taxon>
        <taxon>eudicotyledons</taxon>
        <taxon>Gunneridae</taxon>
        <taxon>Pentapetalae</taxon>
        <taxon>asterids</taxon>
        <taxon>lamiids</taxon>
        <taxon>Lamiales</taxon>
        <taxon>Pedaliaceae</taxon>
        <taxon>Sesamum</taxon>
    </lineage>
</organism>
<evidence type="ECO:0000259" key="2">
    <source>
        <dbReference type="Pfam" id="PF00795"/>
    </source>
</evidence>
<evidence type="ECO:0000313" key="3">
    <source>
        <dbReference type="EMBL" id="KAL0460043.1"/>
    </source>
</evidence>
<accession>A0AAW2Y2V7</accession>
<dbReference type="GO" id="GO:0033388">
    <property type="term" value="P:putrescine biosynthetic process from arginine"/>
    <property type="evidence" value="ECO:0007669"/>
    <property type="project" value="TreeGrafter"/>
</dbReference>
<dbReference type="SUPFAM" id="SSF56317">
    <property type="entry name" value="Carbon-nitrogen hydrolase"/>
    <property type="match status" value="1"/>
</dbReference>
<comment type="caution">
    <text evidence="3">The sequence shown here is derived from an EMBL/GenBank/DDBJ whole genome shotgun (WGS) entry which is preliminary data.</text>
</comment>
<dbReference type="InterPro" id="IPR003010">
    <property type="entry name" value="C-N_Hydrolase"/>
</dbReference>